<dbReference type="AlphaFoldDB" id="A0A5N4EIY8"/>
<dbReference type="Proteomes" id="UP000299084">
    <property type="component" value="Unassembled WGS sequence"/>
</dbReference>
<evidence type="ECO:0000313" key="3">
    <source>
        <dbReference type="Proteomes" id="UP000299084"/>
    </source>
</evidence>
<feature type="region of interest" description="Disordered" evidence="1">
    <location>
        <begin position="29"/>
        <end position="50"/>
    </location>
</feature>
<name>A0A5N4EIY8_CAMDR</name>
<evidence type="ECO:0000313" key="2">
    <source>
        <dbReference type="EMBL" id="KAB1282966.1"/>
    </source>
</evidence>
<gene>
    <name evidence="2" type="ORF">Cadr_000001819</name>
</gene>
<organism evidence="2 3">
    <name type="scientific">Camelus dromedarius</name>
    <name type="common">Dromedary</name>
    <name type="synonym">Arabian camel</name>
    <dbReference type="NCBI Taxonomy" id="9838"/>
    <lineage>
        <taxon>Eukaryota</taxon>
        <taxon>Metazoa</taxon>
        <taxon>Chordata</taxon>
        <taxon>Craniata</taxon>
        <taxon>Vertebrata</taxon>
        <taxon>Euteleostomi</taxon>
        <taxon>Mammalia</taxon>
        <taxon>Eutheria</taxon>
        <taxon>Laurasiatheria</taxon>
        <taxon>Artiodactyla</taxon>
        <taxon>Tylopoda</taxon>
        <taxon>Camelidae</taxon>
        <taxon>Camelus</taxon>
    </lineage>
</organism>
<proteinExistence type="predicted"/>
<feature type="compositionally biased region" description="Polar residues" evidence="1">
    <location>
        <begin position="31"/>
        <end position="50"/>
    </location>
</feature>
<comment type="caution">
    <text evidence="2">The sequence shown here is derived from an EMBL/GenBank/DDBJ whole genome shotgun (WGS) entry which is preliminary data.</text>
</comment>
<evidence type="ECO:0000256" key="1">
    <source>
        <dbReference type="SAM" id="MobiDB-lite"/>
    </source>
</evidence>
<reference evidence="2 3" key="1">
    <citation type="journal article" date="2019" name="Mol. Ecol. Resour.">
        <title>Improving Illumina assemblies with Hi-C and long reads: an example with the North African dromedary.</title>
        <authorList>
            <person name="Elbers J.P."/>
            <person name="Rogers M.F."/>
            <person name="Perelman P.L."/>
            <person name="Proskuryakova A.A."/>
            <person name="Serdyukova N.A."/>
            <person name="Johnson W.E."/>
            <person name="Horin P."/>
            <person name="Corander J."/>
            <person name="Murphy D."/>
            <person name="Burger P.A."/>
        </authorList>
    </citation>
    <scope>NUCLEOTIDE SEQUENCE [LARGE SCALE GENOMIC DNA]</scope>
    <source>
        <strain evidence="2">Drom800</strain>
        <tissue evidence="2">Blood</tissue>
    </source>
</reference>
<sequence length="50" mass="5376">MTDARGGTCPCFGTSAPKLRCPRGAIVDTVGKSQHQPPTYRQPFPSSLTR</sequence>
<keyword evidence="3" id="KW-1185">Reference proteome</keyword>
<dbReference type="EMBL" id="JWIN03000002">
    <property type="protein sequence ID" value="KAB1282966.1"/>
    <property type="molecule type" value="Genomic_DNA"/>
</dbReference>
<protein>
    <submittedName>
        <fullName evidence="2">Uncharacterized protein</fullName>
    </submittedName>
</protein>
<accession>A0A5N4EIY8</accession>